<evidence type="ECO:0000259" key="3">
    <source>
        <dbReference type="PROSITE" id="PS01031"/>
    </source>
</evidence>
<protein>
    <submittedName>
        <fullName evidence="4">Hsp20/alpha crystallin family protein</fullName>
    </submittedName>
</protein>
<dbReference type="Gene3D" id="2.60.40.790">
    <property type="match status" value="1"/>
</dbReference>
<sequence>MIYRRLFNIPTWRFRRPSDELDRLRRQMSELYGALSGDAISMPAAGVFPLTNVTEDSGNYYVRAELPGMKSDELNIQVTSDGISISGERKIPEEGNGVKYHRREREAGKFSRSINLPGEIDVNAVEASLNNGILTITIQKAEVAKPRQITVK</sequence>
<gene>
    <name evidence="4" type="ORF">H8D96_05100</name>
</gene>
<dbReference type="PROSITE" id="PS01031">
    <property type="entry name" value="SHSP"/>
    <property type="match status" value="1"/>
</dbReference>
<comment type="similarity">
    <text evidence="1 2">Belongs to the small heat shock protein (HSP20) family.</text>
</comment>
<dbReference type="EMBL" id="JACNIG010000127">
    <property type="protein sequence ID" value="MBC8431277.1"/>
    <property type="molecule type" value="Genomic_DNA"/>
</dbReference>
<dbReference type="InterPro" id="IPR002068">
    <property type="entry name" value="A-crystallin/Hsp20_dom"/>
</dbReference>
<dbReference type="AlphaFoldDB" id="A0A8J6P159"/>
<evidence type="ECO:0000313" key="5">
    <source>
        <dbReference type="Proteomes" id="UP000605201"/>
    </source>
</evidence>
<evidence type="ECO:0000256" key="1">
    <source>
        <dbReference type="PROSITE-ProRule" id="PRU00285"/>
    </source>
</evidence>
<accession>A0A8J6P159</accession>
<proteinExistence type="inferred from homology"/>
<evidence type="ECO:0000256" key="2">
    <source>
        <dbReference type="RuleBase" id="RU003616"/>
    </source>
</evidence>
<reference evidence="4 5" key="1">
    <citation type="submission" date="2020-08" db="EMBL/GenBank/DDBJ databases">
        <title>Bridging the membrane lipid divide: bacteria of the FCB group superphylum have the potential to synthesize archaeal ether lipids.</title>
        <authorList>
            <person name="Villanueva L."/>
            <person name="Von Meijenfeldt F.A.B."/>
            <person name="Westbye A.B."/>
            <person name="Yadav S."/>
            <person name="Hopmans E.C."/>
            <person name="Dutilh B.E."/>
            <person name="Sinninghe Damste J.S."/>
        </authorList>
    </citation>
    <scope>NUCLEOTIDE SEQUENCE [LARGE SCALE GENOMIC DNA]</scope>
    <source>
        <strain evidence="4">NIOZ-UU17</strain>
    </source>
</reference>
<dbReference type="Pfam" id="PF00011">
    <property type="entry name" value="HSP20"/>
    <property type="match status" value="1"/>
</dbReference>
<name>A0A8J6P159_9BACT</name>
<dbReference type="PANTHER" id="PTHR11527">
    <property type="entry name" value="HEAT-SHOCK PROTEIN 20 FAMILY MEMBER"/>
    <property type="match status" value="1"/>
</dbReference>
<dbReference type="InterPro" id="IPR008978">
    <property type="entry name" value="HSP20-like_chaperone"/>
</dbReference>
<dbReference type="SUPFAM" id="SSF49764">
    <property type="entry name" value="HSP20-like chaperones"/>
    <property type="match status" value="1"/>
</dbReference>
<feature type="domain" description="SHSP" evidence="3">
    <location>
        <begin position="41"/>
        <end position="152"/>
    </location>
</feature>
<organism evidence="4 5">
    <name type="scientific">Candidatus Desulfatibia vada</name>
    <dbReference type="NCBI Taxonomy" id="2841696"/>
    <lineage>
        <taxon>Bacteria</taxon>
        <taxon>Pseudomonadati</taxon>
        <taxon>Thermodesulfobacteriota</taxon>
        <taxon>Desulfobacteria</taxon>
        <taxon>Desulfobacterales</taxon>
        <taxon>Desulfobacterales incertae sedis</taxon>
        <taxon>Candidatus Desulfatibia</taxon>
    </lineage>
</organism>
<evidence type="ECO:0000313" key="4">
    <source>
        <dbReference type="EMBL" id="MBC8431277.1"/>
    </source>
</evidence>
<dbReference type="InterPro" id="IPR031107">
    <property type="entry name" value="Small_HSP"/>
</dbReference>
<dbReference type="CDD" id="cd06464">
    <property type="entry name" value="ACD_sHsps-like"/>
    <property type="match status" value="1"/>
</dbReference>
<comment type="caution">
    <text evidence="4">The sequence shown here is derived from an EMBL/GenBank/DDBJ whole genome shotgun (WGS) entry which is preliminary data.</text>
</comment>
<dbReference type="Proteomes" id="UP000605201">
    <property type="component" value="Unassembled WGS sequence"/>
</dbReference>